<dbReference type="AlphaFoldDB" id="A0AA39YTB8"/>
<feature type="region of interest" description="Disordered" evidence="1">
    <location>
        <begin position="1"/>
        <end position="33"/>
    </location>
</feature>
<proteinExistence type="predicted"/>
<sequence length="280" mass="31890">MARDKSWQELPGTNAVDGRSPPRNHIHLRDSAGTETAANFPSYEDRLLARENVRLHLNTRWALNGPLESSISIASDYFIIHNKVLQPYFQGPRNCSESAWHPLSQSPLSGPKVSSLQLGVEPLDEWDTNWMENHDCHTDPDGTYDPAEVLYGPLPDANEYEKQDEDHHLLLCCGEKRPWGRSTPLIKIEATTEDFVTIHDFISVAHPFLMSKRNEILQAMGEDPGRFNRPFSPETKLMVDWREPRMVDVMDEAEWLMARSAFKVKRAVVGAQNSFYTGSM</sequence>
<gene>
    <name evidence="2" type="ORF">B0T16DRAFT_385681</name>
</gene>
<reference evidence="2" key="1">
    <citation type="submission" date="2023-06" db="EMBL/GenBank/DDBJ databases">
        <title>Genome-scale phylogeny and comparative genomics of the fungal order Sordariales.</title>
        <authorList>
            <consortium name="Lawrence Berkeley National Laboratory"/>
            <person name="Hensen N."/>
            <person name="Bonometti L."/>
            <person name="Westerberg I."/>
            <person name="Brannstrom I.O."/>
            <person name="Guillou S."/>
            <person name="Cros-Aarteil S."/>
            <person name="Calhoun S."/>
            <person name="Haridas S."/>
            <person name="Kuo A."/>
            <person name="Mondo S."/>
            <person name="Pangilinan J."/>
            <person name="Riley R."/>
            <person name="Labutti K."/>
            <person name="Andreopoulos B."/>
            <person name="Lipzen A."/>
            <person name="Chen C."/>
            <person name="Yanf M."/>
            <person name="Daum C."/>
            <person name="Ng V."/>
            <person name="Clum A."/>
            <person name="Steindorff A."/>
            <person name="Ohm R."/>
            <person name="Martin F."/>
            <person name="Silar P."/>
            <person name="Natvig D."/>
            <person name="Lalanne C."/>
            <person name="Gautier V."/>
            <person name="Ament-Velasquez S.L."/>
            <person name="Kruys A."/>
            <person name="Hutchinson M.I."/>
            <person name="Powell A.J."/>
            <person name="Barry K."/>
            <person name="Miller A.N."/>
            <person name="Grigoriev I.V."/>
            <person name="Debuchy R."/>
            <person name="Gladieux P."/>
            <person name="Thoren M.H."/>
            <person name="Johannesson H."/>
        </authorList>
    </citation>
    <scope>NUCLEOTIDE SEQUENCE</scope>
    <source>
        <strain evidence="2">SMH2532-1</strain>
    </source>
</reference>
<comment type="caution">
    <text evidence="2">The sequence shown here is derived from an EMBL/GenBank/DDBJ whole genome shotgun (WGS) entry which is preliminary data.</text>
</comment>
<keyword evidence="3" id="KW-1185">Reference proteome</keyword>
<dbReference type="EMBL" id="JAULSV010000001">
    <property type="protein sequence ID" value="KAK0657075.1"/>
    <property type="molecule type" value="Genomic_DNA"/>
</dbReference>
<name>A0AA39YTB8_9PEZI</name>
<protein>
    <submittedName>
        <fullName evidence="2">Uncharacterized protein</fullName>
    </submittedName>
</protein>
<organism evidence="2 3">
    <name type="scientific">Cercophora newfieldiana</name>
    <dbReference type="NCBI Taxonomy" id="92897"/>
    <lineage>
        <taxon>Eukaryota</taxon>
        <taxon>Fungi</taxon>
        <taxon>Dikarya</taxon>
        <taxon>Ascomycota</taxon>
        <taxon>Pezizomycotina</taxon>
        <taxon>Sordariomycetes</taxon>
        <taxon>Sordariomycetidae</taxon>
        <taxon>Sordariales</taxon>
        <taxon>Lasiosphaeriaceae</taxon>
        <taxon>Cercophora</taxon>
    </lineage>
</organism>
<dbReference type="Proteomes" id="UP001174936">
    <property type="component" value="Unassembled WGS sequence"/>
</dbReference>
<evidence type="ECO:0000313" key="2">
    <source>
        <dbReference type="EMBL" id="KAK0657075.1"/>
    </source>
</evidence>
<evidence type="ECO:0000256" key="1">
    <source>
        <dbReference type="SAM" id="MobiDB-lite"/>
    </source>
</evidence>
<accession>A0AA39YTB8</accession>
<evidence type="ECO:0000313" key="3">
    <source>
        <dbReference type="Proteomes" id="UP001174936"/>
    </source>
</evidence>